<evidence type="ECO:0000256" key="4">
    <source>
        <dbReference type="ARBA" id="ARBA00022803"/>
    </source>
</evidence>
<dbReference type="AlphaFoldDB" id="A0A9P6NL27"/>
<dbReference type="InterPro" id="IPR029489">
    <property type="entry name" value="OGT/SEC/SPY_C"/>
</dbReference>
<evidence type="ECO:0000259" key="5">
    <source>
        <dbReference type="Pfam" id="PF13844"/>
    </source>
</evidence>
<keyword evidence="2" id="KW-0808">Transferase</keyword>
<dbReference type="PANTHER" id="PTHR44998:SF1">
    <property type="entry name" value="UDP-N-ACETYLGLUCOSAMINE--PEPTIDE N-ACETYLGLUCOSAMINYLTRANSFERASE 110 KDA SUBUNIT"/>
    <property type="match status" value="1"/>
</dbReference>
<sequence>MSQLVKAVEMYEQAVECNPNFGVALANLANAVKELGQVQESVQWYVQAVHENLNFLETVCGTVNALRGVSDWQDQGLVGRDPIVAKLVKKQLDKGTTYGKGILQQSATIKQWLKALALVKTGSMDGLLSTQFYLPPPPPFNGRIKIGYISSDFNNHPLAHLMQSVFGFHNQKAFGVICYATTNSDGSTYRKKIKHDTLDGFVGVAGWDTERVVKQNVEDWIHMLFFFLKGGNLIIH</sequence>
<proteinExistence type="predicted"/>
<accession>A0A9P6NL27</accession>
<evidence type="ECO:0000313" key="6">
    <source>
        <dbReference type="EMBL" id="KAG0146104.1"/>
    </source>
</evidence>
<reference evidence="6" key="1">
    <citation type="submission" date="2013-11" db="EMBL/GenBank/DDBJ databases">
        <title>Genome sequence of the fusiform rust pathogen reveals effectors for host alternation and coevolution with pine.</title>
        <authorList>
            <consortium name="DOE Joint Genome Institute"/>
            <person name="Smith K."/>
            <person name="Pendleton A."/>
            <person name="Kubisiak T."/>
            <person name="Anderson C."/>
            <person name="Salamov A."/>
            <person name="Aerts A."/>
            <person name="Riley R."/>
            <person name="Clum A."/>
            <person name="Lindquist E."/>
            <person name="Ence D."/>
            <person name="Campbell M."/>
            <person name="Kronenberg Z."/>
            <person name="Feau N."/>
            <person name="Dhillon B."/>
            <person name="Hamelin R."/>
            <person name="Burleigh J."/>
            <person name="Smith J."/>
            <person name="Yandell M."/>
            <person name="Nelson C."/>
            <person name="Grigoriev I."/>
            <person name="Davis J."/>
        </authorList>
    </citation>
    <scope>NUCLEOTIDE SEQUENCE</scope>
    <source>
        <strain evidence="6">G11</strain>
    </source>
</reference>
<organism evidence="6 7">
    <name type="scientific">Cronartium quercuum f. sp. fusiforme G11</name>
    <dbReference type="NCBI Taxonomy" id="708437"/>
    <lineage>
        <taxon>Eukaryota</taxon>
        <taxon>Fungi</taxon>
        <taxon>Dikarya</taxon>
        <taxon>Basidiomycota</taxon>
        <taxon>Pucciniomycotina</taxon>
        <taxon>Pucciniomycetes</taxon>
        <taxon>Pucciniales</taxon>
        <taxon>Coleosporiaceae</taxon>
        <taxon>Cronartium</taxon>
    </lineage>
</organism>
<dbReference type="Proteomes" id="UP000886653">
    <property type="component" value="Unassembled WGS sequence"/>
</dbReference>
<keyword evidence="3" id="KW-0677">Repeat</keyword>
<dbReference type="EMBL" id="MU167265">
    <property type="protein sequence ID" value="KAG0146104.1"/>
    <property type="molecule type" value="Genomic_DNA"/>
</dbReference>
<evidence type="ECO:0000256" key="3">
    <source>
        <dbReference type="ARBA" id="ARBA00022737"/>
    </source>
</evidence>
<dbReference type="Gene3D" id="3.40.50.11380">
    <property type="match status" value="1"/>
</dbReference>
<dbReference type="OrthoDB" id="421121at2759"/>
<evidence type="ECO:0000313" key="7">
    <source>
        <dbReference type="Proteomes" id="UP000886653"/>
    </source>
</evidence>
<keyword evidence="7" id="KW-1185">Reference proteome</keyword>
<name>A0A9P6NL27_9BASI</name>
<dbReference type="GO" id="GO:0016757">
    <property type="term" value="F:glycosyltransferase activity"/>
    <property type="evidence" value="ECO:0007669"/>
    <property type="project" value="TreeGrafter"/>
</dbReference>
<dbReference type="PANTHER" id="PTHR44998">
    <property type="match status" value="1"/>
</dbReference>
<evidence type="ECO:0000256" key="1">
    <source>
        <dbReference type="ARBA" id="ARBA00004922"/>
    </source>
</evidence>
<dbReference type="Pfam" id="PF13844">
    <property type="entry name" value="Glyco_transf_41"/>
    <property type="match status" value="1"/>
</dbReference>
<dbReference type="InterPro" id="IPR011990">
    <property type="entry name" value="TPR-like_helical_dom_sf"/>
</dbReference>
<evidence type="ECO:0000256" key="2">
    <source>
        <dbReference type="ARBA" id="ARBA00022679"/>
    </source>
</evidence>
<dbReference type="SUPFAM" id="SSF48452">
    <property type="entry name" value="TPR-like"/>
    <property type="match status" value="1"/>
</dbReference>
<feature type="domain" description="O-GlcNAc transferase C-terminal" evidence="5">
    <location>
        <begin position="141"/>
        <end position="224"/>
    </location>
</feature>
<gene>
    <name evidence="6" type="ORF">CROQUDRAFT_133301</name>
</gene>
<dbReference type="Gene3D" id="1.25.40.10">
    <property type="entry name" value="Tetratricopeptide repeat domain"/>
    <property type="match status" value="1"/>
</dbReference>
<keyword evidence="4" id="KW-0802">TPR repeat</keyword>
<dbReference type="Pfam" id="PF13431">
    <property type="entry name" value="TPR_17"/>
    <property type="match status" value="1"/>
</dbReference>
<comment type="caution">
    <text evidence="6">The sequence shown here is derived from an EMBL/GenBank/DDBJ whole genome shotgun (WGS) entry which is preliminary data.</text>
</comment>
<dbReference type="GO" id="GO:0006493">
    <property type="term" value="P:protein O-linked glycosylation"/>
    <property type="evidence" value="ECO:0007669"/>
    <property type="project" value="TreeGrafter"/>
</dbReference>
<protein>
    <recommendedName>
        <fullName evidence="5">O-GlcNAc transferase C-terminal domain-containing protein</fullName>
    </recommendedName>
</protein>
<comment type="pathway">
    <text evidence="1">Protein modification; protein glycosylation.</text>
</comment>